<feature type="domain" description="Deubiquitinating enzyme MINDY-3/4 conserved" evidence="4">
    <location>
        <begin position="82"/>
        <end position="426"/>
    </location>
</feature>
<dbReference type="GO" id="GO:0006508">
    <property type="term" value="P:proteolysis"/>
    <property type="evidence" value="ECO:0007669"/>
    <property type="project" value="UniProtKB-KW"/>
</dbReference>
<dbReference type="AlphaFoldDB" id="A0AAE1K0F7"/>
<evidence type="ECO:0000256" key="3">
    <source>
        <dbReference type="SAM" id="MobiDB-lite"/>
    </source>
</evidence>
<dbReference type="Proteomes" id="UP001286313">
    <property type="component" value="Unassembled WGS sequence"/>
</dbReference>
<keyword evidence="2" id="KW-0833">Ubl conjugation pathway</keyword>
<comment type="caution">
    <text evidence="5">The sequence shown here is derived from an EMBL/GenBank/DDBJ whole genome shotgun (WGS) entry which is preliminary data.</text>
</comment>
<dbReference type="InterPro" id="IPR025257">
    <property type="entry name" value="MINDY-3/4_CD"/>
</dbReference>
<gene>
    <name evidence="5" type="ORF">Pcinc_033902</name>
</gene>
<evidence type="ECO:0000256" key="2">
    <source>
        <dbReference type="RuleBase" id="RU367088"/>
    </source>
</evidence>
<dbReference type="InterPro" id="IPR039785">
    <property type="entry name" value="MINY3/4"/>
</dbReference>
<evidence type="ECO:0000259" key="4">
    <source>
        <dbReference type="SMART" id="SM01174"/>
    </source>
</evidence>
<keyword evidence="2" id="KW-0788">Thiol protease</keyword>
<accession>A0AAE1K0F7</accession>
<dbReference type="GO" id="GO:0004843">
    <property type="term" value="F:cysteine-type deubiquitinase activity"/>
    <property type="evidence" value="ECO:0007669"/>
    <property type="project" value="UniProtKB-UniRule"/>
</dbReference>
<dbReference type="EC" id="3.4.19.12" evidence="2"/>
<dbReference type="GO" id="GO:1990380">
    <property type="term" value="F:K48-linked deubiquitinase activity"/>
    <property type="evidence" value="ECO:0007669"/>
    <property type="project" value="UniProtKB-UniRule"/>
</dbReference>
<proteinExistence type="inferred from homology"/>
<organism evidence="5 6">
    <name type="scientific">Petrolisthes cinctipes</name>
    <name type="common">Flat porcelain crab</name>
    <dbReference type="NCBI Taxonomy" id="88211"/>
    <lineage>
        <taxon>Eukaryota</taxon>
        <taxon>Metazoa</taxon>
        <taxon>Ecdysozoa</taxon>
        <taxon>Arthropoda</taxon>
        <taxon>Crustacea</taxon>
        <taxon>Multicrustacea</taxon>
        <taxon>Malacostraca</taxon>
        <taxon>Eumalacostraca</taxon>
        <taxon>Eucarida</taxon>
        <taxon>Decapoda</taxon>
        <taxon>Pleocyemata</taxon>
        <taxon>Anomura</taxon>
        <taxon>Galatheoidea</taxon>
        <taxon>Porcellanidae</taxon>
        <taxon>Petrolisthes</taxon>
    </lineage>
</organism>
<evidence type="ECO:0000256" key="1">
    <source>
        <dbReference type="ARBA" id="ARBA00011074"/>
    </source>
</evidence>
<feature type="region of interest" description="Disordered" evidence="3">
    <location>
        <begin position="1"/>
        <end position="20"/>
    </location>
</feature>
<sequence length="431" mass="49010">MSYQQPEPEEEEEAVTAARSQKRRSFQKLVKKVVHTQTTARVADHRRHSKHVLYPSRSRTCIRQAPIVGGEPISSDTATELRMRVFGAADLRSFSLEEWLLLPFSFNDAGSPQAYGLRVHSASTKGMAMCVQAYLLKHLLFSHIKPSGVGDVAKLLKTTRRAQVDGLVSALADILWLMGEKKHAVLCLVQEDTYVNEDPEYMDDGCTEKLVTFEFERYEELKFTLKKYIYELVTEGHHGMLLFLYSVVLSRSFPRLSADLEGEECSLVMASGTIHPCLVTLLLTGRATKYLHNGIVYEGSEDKMAIPKTGILVRSEIGLLVWNRQESDENRTKVGSRLKTPTLPIWVTRCNDSYGVLFNPNRDLIRDYHAENRFDLYYYSSNPRQTTSTVLTIDTRSPALKDDHQRPPLESIVHTKWMDADVSWNGTMPYV</sequence>
<dbReference type="PANTHER" id="PTHR12473:SF8">
    <property type="entry name" value="UBIQUITIN CARBOXYL-TERMINAL HYDROLASE MINDY-4-RELATED"/>
    <property type="match status" value="1"/>
</dbReference>
<dbReference type="GO" id="GO:0071108">
    <property type="term" value="P:protein K48-linked deubiquitination"/>
    <property type="evidence" value="ECO:0007669"/>
    <property type="project" value="InterPro"/>
</dbReference>
<dbReference type="SMART" id="SM01174">
    <property type="entry name" value="DUF4205"/>
    <property type="match status" value="1"/>
</dbReference>
<keyword evidence="6" id="KW-1185">Reference proteome</keyword>
<comment type="catalytic activity">
    <reaction evidence="2">
        <text>Thiol-dependent hydrolysis of ester, thioester, amide, peptide and isopeptide bonds formed by the C-terminal Gly of ubiquitin (a 76-residue protein attached to proteins as an intracellular targeting signal).</text>
        <dbReference type="EC" id="3.4.19.12"/>
    </reaction>
</comment>
<name>A0AAE1K0F7_PETCI</name>
<keyword evidence="2" id="KW-0378">Hydrolase</keyword>
<dbReference type="Pfam" id="PF13898">
    <property type="entry name" value="MINDY-3_4_CD"/>
    <property type="match status" value="1"/>
</dbReference>
<evidence type="ECO:0000313" key="5">
    <source>
        <dbReference type="EMBL" id="KAK3860018.1"/>
    </source>
</evidence>
<comment type="function">
    <text evidence="2">Hydrolase that can remove 'Lys-48'-linked conjugated ubiquitin from proteins.</text>
</comment>
<dbReference type="EMBL" id="JAWQEG010004840">
    <property type="protein sequence ID" value="KAK3860018.1"/>
    <property type="molecule type" value="Genomic_DNA"/>
</dbReference>
<keyword evidence="2" id="KW-0645">Protease</keyword>
<protein>
    <recommendedName>
        <fullName evidence="2">Ubiquitin carboxyl-terminal hydrolase MINDY</fullName>
        <ecNumber evidence="2">3.4.19.12</ecNumber>
    </recommendedName>
</protein>
<reference evidence="5" key="1">
    <citation type="submission" date="2023-10" db="EMBL/GenBank/DDBJ databases">
        <title>Genome assemblies of two species of porcelain crab, Petrolisthes cinctipes and Petrolisthes manimaculis (Anomura: Porcellanidae).</title>
        <authorList>
            <person name="Angst P."/>
        </authorList>
    </citation>
    <scope>NUCLEOTIDE SEQUENCE</scope>
    <source>
        <strain evidence="5">PB745_01</strain>
        <tissue evidence="5">Gill</tissue>
    </source>
</reference>
<dbReference type="PANTHER" id="PTHR12473">
    <property type="entry name" value="UBIQUITIN CARBOXYL-TERMINAL HYDROLASE MINDY-4-RELATED"/>
    <property type="match status" value="1"/>
</dbReference>
<evidence type="ECO:0000313" key="6">
    <source>
        <dbReference type="Proteomes" id="UP001286313"/>
    </source>
</evidence>
<comment type="similarity">
    <text evidence="1 2">Belongs to the MINDY deubiquitinase family. FAM188 subfamily.</text>
</comment>